<dbReference type="Proteomes" id="UP001595987">
    <property type="component" value="Unassembled WGS sequence"/>
</dbReference>
<proteinExistence type="predicted"/>
<dbReference type="Gene3D" id="3.40.50.1000">
    <property type="entry name" value="HAD superfamily/HAD-like"/>
    <property type="match status" value="1"/>
</dbReference>
<sequence>MEFDTILFDLDGTLTEPSEGIVNALLFALAKFDISAERQDLLKFIGPPLADSFREFYRFSEEKTALAIGYYRDYFSRKGMYENQLYDGIFELLSDLKNAGKSLIVATSKPETFAIEILKYLQIADFFDFVAGATLNESRSQKADVIAYALCSCRISPARALMVGDRKFDVLGAQENGLATIGVLYGFGGCKELENAGADWIAEDVTALRQLLFSE</sequence>
<name>A0ABV9JG45_9LACT</name>
<dbReference type="PANTHER" id="PTHR43434">
    <property type="entry name" value="PHOSPHOGLYCOLATE PHOSPHATASE"/>
    <property type="match status" value="1"/>
</dbReference>
<gene>
    <name evidence="1" type="ORF">ACFO26_05170</name>
</gene>
<dbReference type="Gene3D" id="1.10.150.240">
    <property type="entry name" value="Putative phosphatase, domain 2"/>
    <property type="match status" value="1"/>
</dbReference>
<evidence type="ECO:0000313" key="2">
    <source>
        <dbReference type="Proteomes" id="UP001595987"/>
    </source>
</evidence>
<dbReference type="InterPro" id="IPR036412">
    <property type="entry name" value="HAD-like_sf"/>
</dbReference>
<comment type="caution">
    <text evidence="1">The sequence shown here is derived from an EMBL/GenBank/DDBJ whole genome shotgun (WGS) entry which is preliminary data.</text>
</comment>
<organism evidence="1 2">
    <name type="scientific">Lactococcus nasutitermitis</name>
    <dbReference type="NCBI Taxonomy" id="1652957"/>
    <lineage>
        <taxon>Bacteria</taxon>
        <taxon>Bacillati</taxon>
        <taxon>Bacillota</taxon>
        <taxon>Bacilli</taxon>
        <taxon>Lactobacillales</taxon>
        <taxon>Streptococcaceae</taxon>
        <taxon>Lactococcus</taxon>
    </lineage>
</organism>
<dbReference type="InterPro" id="IPR050155">
    <property type="entry name" value="HAD-like_hydrolase_sf"/>
</dbReference>
<dbReference type="SFLD" id="SFLDS00003">
    <property type="entry name" value="Haloacid_Dehalogenase"/>
    <property type="match status" value="1"/>
</dbReference>
<evidence type="ECO:0000313" key="1">
    <source>
        <dbReference type="EMBL" id="MFC4652294.1"/>
    </source>
</evidence>
<accession>A0ABV9JG45</accession>
<dbReference type="InterPro" id="IPR023198">
    <property type="entry name" value="PGP-like_dom2"/>
</dbReference>
<protein>
    <submittedName>
        <fullName evidence="1">HAD hydrolase-like protein</fullName>
    </submittedName>
</protein>
<dbReference type="PANTHER" id="PTHR43434:SF20">
    <property type="entry name" value="5'-NUCLEOTIDASE"/>
    <property type="match status" value="1"/>
</dbReference>
<dbReference type="InterPro" id="IPR041492">
    <property type="entry name" value="HAD_2"/>
</dbReference>
<dbReference type="EMBL" id="JBHSGD010000005">
    <property type="protein sequence ID" value="MFC4652294.1"/>
    <property type="molecule type" value="Genomic_DNA"/>
</dbReference>
<dbReference type="InterPro" id="IPR023214">
    <property type="entry name" value="HAD_sf"/>
</dbReference>
<dbReference type="SUPFAM" id="SSF56784">
    <property type="entry name" value="HAD-like"/>
    <property type="match status" value="1"/>
</dbReference>
<dbReference type="SFLD" id="SFLDG01129">
    <property type="entry name" value="C1.5:_HAD__Beta-PGM__Phosphata"/>
    <property type="match status" value="1"/>
</dbReference>
<dbReference type="RefSeq" id="WP_213535622.1">
    <property type="nucleotide sequence ID" value="NZ_BOVQ01000004.1"/>
</dbReference>
<keyword evidence="2" id="KW-1185">Reference proteome</keyword>
<reference evidence="2" key="1">
    <citation type="journal article" date="2019" name="Int. J. Syst. Evol. Microbiol.">
        <title>The Global Catalogue of Microorganisms (GCM) 10K type strain sequencing project: providing services to taxonomists for standard genome sequencing and annotation.</title>
        <authorList>
            <consortium name="The Broad Institute Genomics Platform"/>
            <consortium name="The Broad Institute Genome Sequencing Center for Infectious Disease"/>
            <person name="Wu L."/>
            <person name="Ma J."/>
        </authorList>
    </citation>
    <scope>NUCLEOTIDE SEQUENCE [LARGE SCALE GENOMIC DNA]</scope>
    <source>
        <strain evidence="2">CCUG 63287</strain>
    </source>
</reference>
<dbReference type="Pfam" id="PF13419">
    <property type="entry name" value="HAD_2"/>
    <property type="match status" value="1"/>
</dbReference>